<dbReference type="Proteomes" id="UP000026915">
    <property type="component" value="Chromosome 6"/>
</dbReference>
<dbReference type="InParanoid" id="A0A061GFT0"/>
<gene>
    <name evidence="1" type="ORF">TCM_030000</name>
</gene>
<organism evidence="1 2">
    <name type="scientific">Theobroma cacao</name>
    <name type="common">Cacao</name>
    <name type="synonym">Cocoa</name>
    <dbReference type="NCBI Taxonomy" id="3641"/>
    <lineage>
        <taxon>Eukaryota</taxon>
        <taxon>Viridiplantae</taxon>
        <taxon>Streptophyta</taxon>
        <taxon>Embryophyta</taxon>
        <taxon>Tracheophyta</taxon>
        <taxon>Spermatophyta</taxon>
        <taxon>Magnoliopsida</taxon>
        <taxon>eudicotyledons</taxon>
        <taxon>Gunneridae</taxon>
        <taxon>Pentapetalae</taxon>
        <taxon>rosids</taxon>
        <taxon>malvids</taxon>
        <taxon>Malvales</taxon>
        <taxon>Malvaceae</taxon>
        <taxon>Byttnerioideae</taxon>
        <taxon>Theobroma</taxon>
    </lineage>
</organism>
<name>A0A061GFT0_THECC</name>
<dbReference type="HOGENOM" id="CLU_2745186_0_0_1"/>
<keyword evidence="2" id="KW-1185">Reference proteome</keyword>
<dbReference type="Gramene" id="EOY28431">
    <property type="protein sequence ID" value="EOY28431"/>
    <property type="gene ID" value="TCM_030000"/>
</dbReference>
<evidence type="ECO:0000313" key="1">
    <source>
        <dbReference type="EMBL" id="EOY28431.1"/>
    </source>
</evidence>
<dbReference type="AlphaFoldDB" id="A0A061GFT0"/>
<dbReference type="EMBL" id="CM001884">
    <property type="protein sequence ID" value="EOY28431.1"/>
    <property type="molecule type" value="Genomic_DNA"/>
</dbReference>
<reference evidence="1 2" key="1">
    <citation type="journal article" date="2013" name="Genome Biol.">
        <title>The genome sequence of the most widely cultivated cacao type and its use to identify candidate genes regulating pod color.</title>
        <authorList>
            <person name="Motamayor J.C."/>
            <person name="Mockaitis K."/>
            <person name="Schmutz J."/>
            <person name="Haiminen N."/>
            <person name="Iii D.L."/>
            <person name="Cornejo O."/>
            <person name="Findley S.D."/>
            <person name="Zheng P."/>
            <person name="Utro F."/>
            <person name="Royaert S."/>
            <person name="Saski C."/>
            <person name="Jenkins J."/>
            <person name="Podicheti R."/>
            <person name="Zhao M."/>
            <person name="Scheffler B.E."/>
            <person name="Stack J.C."/>
            <person name="Feltus F.A."/>
            <person name="Mustiga G.M."/>
            <person name="Amores F."/>
            <person name="Phillips W."/>
            <person name="Marelli J.P."/>
            <person name="May G.D."/>
            <person name="Shapiro H."/>
            <person name="Ma J."/>
            <person name="Bustamante C.D."/>
            <person name="Schnell R.J."/>
            <person name="Main D."/>
            <person name="Gilbert D."/>
            <person name="Parida L."/>
            <person name="Kuhn D.N."/>
        </authorList>
    </citation>
    <scope>NUCLEOTIDE SEQUENCE [LARGE SCALE GENOMIC DNA]</scope>
    <source>
        <strain evidence="2">cv. Matina 1-6</strain>
    </source>
</reference>
<sequence length="71" mass="8044">MQSQKKKRFANCKIVSSIELSINFSRLSLCKDDITNEALHFYELVDVKLPTQRSVGRNSCLVSPLSCKIIV</sequence>
<proteinExistence type="predicted"/>
<evidence type="ECO:0000313" key="2">
    <source>
        <dbReference type="Proteomes" id="UP000026915"/>
    </source>
</evidence>
<protein>
    <submittedName>
        <fullName evidence="1">Uncharacterized protein</fullName>
    </submittedName>
</protein>
<accession>A0A061GFT0</accession>